<feature type="transmembrane region" description="Helical" evidence="2">
    <location>
        <begin position="121"/>
        <end position="145"/>
    </location>
</feature>
<keyword evidence="2" id="KW-0472">Membrane</keyword>
<proteinExistence type="predicted"/>
<gene>
    <name evidence="4" type="ORF">ENO10_02050</name>
</gene>
<feature type="chain" id="PRO_5028452267" evidence="3">
    <location>
        <begin position="19"/>
        <end position="372"/>
    </location>
</feature>
<keyword evidence="2" id="KW-0812">Transmembrane</keyword>
<evidence type="ECO:0000313" key="4">
    <source>
        <dbReference type="EMBL" id="HER39982.1"/>
    </source>
</evidence>
<feature type="signal peptide" evidence="3">
    <location>
        <begin position="1"/>
        <end position="18"/>
    </location>
</feature>
<evidence type="ECO:0000256" key="2">
    <source>
        <dbReference type="SAM" id="Phobius"/>
    </source>
</evidence>
<dbReference type="Proteomes" id="UP000885753">
    <property type="component" value="Unassembled WGS sequence"/>
</dbReference>
<evidence type="ECO:0000256" key="3">
    <source>
        <dbReference type="SAM" id="SignalP"/>
    </source>
</evidence>
<protein>
    <submittedName>
        <fullName evidence="4">Uncharacterized protein</fullName>
    </submittedName>
</protein>
<name>A0A7C2MDB9_9FLAO</name>
<organism evidence="4">
    <name type="scientific">Salinimicrobium catena</name>
    <dbReference type="NCBI Taxonomy" id="390640"/>
    <lineage>
        <taxon>Bacteria</taxon>
        <taxon>Pseudomonadati</taxon>
        <taxon>Bacteroidota</taxon>
        <taxon>Flavobacteriia</taxon>
        <taxon>Flavobacteriales</taxon>
        <taxon>Flavobacteriaceae</taxon>
        <taxon>Salinimicrobium</taxon>
    </lineage>
</organism>
<feature type="region of interest" description="Disordered" evidence="1">
    <location>
        <begin position="285"/>
        <end position="308"/>
    </location>
</feature>
<reference evidence="4" key="1">
    <citation type="journal article" date="2020" name="mSystems">
        <title>Genome- and Community-Level Interaction Insights into Carbon Utilization and Element Cycling Functions of Hydrothermarchaeota in Hydrothermal Sediment.</title>
        <authorList>
            <person name="Zhou Z."/>
            <person name="Liu Y."/>
            <person name="Xu W."/>
            <person name="Pan J."/>
            <person name="Luo Z.H."/>
            <person name="Li M."/>
        </authorList>
    </citation>
    <scope>NUCLEOTIDE SEQUENCE [LARGE SCALE GENOMIC DNA]</scope>
    <source>
        <strain evidence="4">SpSt-1235</strain>
    </source>
</reference>
<evidence type="ECO:0000256" key="1">
    <source>
        <dbReference type="SAM" id="MobiDB-lite"/>
    </source>
</evidence>
<feature type="transmembrane region" description="Helical" evidence="2">
    <location>
        <begin position="96"/>
        <end position="115"/>
    </location>
</feature>
<feature type="non-terminal residue" evidence="4">
    <location>
        <position position="372"/>
    </location>
</feature>
<feature type="transmembrane region" description="Helical" evidence="2">
    <location>
        <begin position="34"/>
        <end position="63"/>
    </location>
</feature>
<dbReference type="EMBL" id="DSEE01000149">
    <property type="protein sequence ID" value="HER39982.1"/>
    <property type="molecule type" value="Genomic_DNA"/>
</dbReference>
<keyword evidence="2" id="KW-1133">Transmembrane helix</keyword>
<accession>A0A7C2MDB9</accession>
<keyword evidence="3" id="KW-0732">Signal</keyword>
<dbReference type="AlphaFoldDB" id="A0A7C2MDB9"/>
<comment type="caution">
    <text evidence="4">The sequence shown here is derived from an EMBL/GenBank/DDBJ whole genome shotgun (WGS) entry which is preliminary data.</text>
</comment>
<sequence>MKRTLLTLSILAPMQLMAQVPTSEMVILEETNFFISVIAGVLLAIGFQLLLTAVSVAGGITAVGNVRKKAHQSSSGTSNNDDDDGMNLGQKVSTGLGAWTLITTSVSLFFASLLAVKLGLIGANFIGATLGLVIWASFFMLITYLEVHAVSSLVGGLASTVKNSLSSASSVFAKSEESISKDVAKTRAKEEARQMRKQFEKMFSSHDVDKKVEDYIEKLEPQRIDIKDLKKQLKDLITDLQVTEKADYDYPNSVKKMILEEADKSNLSKEDKQAVKEHINSLKDIAQSDASPQQKAKEGVTELTPADKQQVEKYQEQIKKALQNTNNRELQPEKLEEDLKRILNEPKQASRIAKAKASAVDRDTLVKLLASQ</sequence>